<dbReference type="AlphaFoldDB" id="A0A7J8H8B5"/>
<dbReference type="PROSITE" id="PS00383">
    <property type="entry name" value="TYR_PHOSPHATASE_1"/>
    <property type="match status" value="1"/>
</dbReference>
<evidence type="ECO:0000259" key="8">
    <source>
        <dbReference type="PROSITE" id="PS50056"/>
    </source>
</evidence>
<protein>
    <recommendedName>
        <fullName evidence="2">protein-serine/threonine phosphatase</fullName>
        <ecNumber evidence="2">3.1.3.16</ecNumber>
    </recommendedName>
</protein>
<evidence type="ECO:0000256" key="5">
    <source>
        <dbReference type="ARBA" id="ARBA00048336"/>
    </source>
</evidence>
<comment type="caution">
    <text evidence="9">The sequence shown here is derived from an EMBL/GenBank/DDBJ whole genome shotgun (WGS) entry which is preliminary data.</text>
</comment>
<evidence type="ECO:0000259" key="7">
    <source>
        <dbReference type="PROSITE" id="PS50054"/>
    </source>
</evidence>
<dbReference type="GO" id="GO:0004722">
    <property type="term" value="F:protein serine/threonine phosphatase activity"/>
    <property type="evidence" value="ECO:0007669"/>
    <property type="project" value="UniProtKB-EC"/>
</dbReference>
<sequence length="164" mass="18572">MAREIDNFYPERFTYHNVRLWDEESAQLLPHWKETHRFIEAARAQGTRVLVHCKMGVSRSAATVVAYAMKQYGWSLEQALRHVQELRPIARPNPGFLRQLQTYQGILTARTRGQWGGDGYGVGGEPGNSKRRAWATAPHQPPWGHEVHQPPGAPLGAGERLRGQ</sequence>
<feature type="region of interest" description="Disordered" evidence="6">
    <location>
        <begin position="117"/>
        <end position="164"/>
    </location>
</feature>
<dbReference type="PROSITE" id="PS50054">
    <property type="entry name" value="TYR_PHOSPHATASE_DUAL"/>
    <property type="match status" value="1"/>
</dbReference>
<feature type="domain" description="Tyrosine-protein phosphatase" evidence="7">
    <location>
        <begin position="1"/>
        <end position="109"/>
    </location>
</feature>
<dbReference type="GO" id="GO:0003779">
    <property type="term" value="F:actin binding"/>
    <property type="evidence" value="ECO:0007669"/>
    <property type="project" value="InterPro"/>
</dbReference>
<name>A0A7J8H8B5_ROUAE</name>
<dbReference type="InterPro" id="IPR043587">
    <property type="entry name" value="Phosphatase_SSH-like"/>
</dbReference>
<dbReference type="FunFam" id="3.90.190.10:FF:000004">
    <property type="entry name" value="Protein phosphatase Slingshot homolog 2"/>
    <property type="match status" value="1"/>
</dbReference>
<comment type="similarity">
    <text evidence="1">Belongs to the protein-tyrosine phosphatase family.</text>
</comment>
<reference evidence="9 10" key="1">
    <citation type="journal article" date="2020" name="Nature">
        <title>Six reference-quality genomes reveal evolution of bat adaptations.</title>
        <authorList>
            <person name="Jebb D."/>
            <person name="Huang Z."/>
            <person name="Pippel M."/>
            <person name="Hughes G.M."/>
            <person name="Lavrichenko K."/>
            <person name="Devanna P."/>
            <person name="Winkler S."/>
            <person name="Jermiin L.S."/>
            <person name="Skirmuntt E.C."/>
            <person name="Katzourakis A."/>
            <person name="Burkitt-Gray L."/>
            <person name="Ray D.A."/>
            <person name="Sullivan K.A.M."/>
            <person name="Roscito J.G."/>
            <person name="Kirilenko B.M."/>
            <person name="Davalos L.M."/>
            <person name="Corthals A.P."/>
            <person name="Power M.L."/>
            <person name="Jones G."/>
            <person name="Ransome R.D."/>
            <person name="Dechmann D.K.N."/>
            <person name="Locatelli A.G."/>
            <person name="Puechmaille S.J."/>
            <person name="Fedrigo O."/>
            <person name="Jarvis E.D."/>
            <person name="Hiller M."/>
            <person name="Vernes S.C."/>
            <person name="Myers E.W."/>
            <person name="Teeling E.C."/>
        </authorList>
    </citation>
    <scope>NUCLEOTIDE SEQUENCE [LARGE SCALE GENOMIC DNA]</scope>
    <source>
        <strain evidence="9">MRouAeg1</strain>
        <tissue evidence="9">Muscle</tissue>
    </source>
</reference>
<proteinExistence type="inferred from homology"/>
<dbReference type="PANTHER" id="PTHR45864:SF4">
    <property type="entry name" value="PROTEIN PHOSPHATASE SLINGSHOT HOMOLOG 3"/>
    <property type="match status" value="1"/>
</dbReference>
<keyword evidence="10" id="KW-1185">Reference proteome</keyword>
<dbReference type="SUPFAM" id="SSF52799">
    <property type="entry name" value="(Phosphotyrosine protein) phosphatases II"/>
    <property type="match status" value="1"/>
</dbReference>
<keyword evidence="4" id="KW-0904">Protein phosphatase</keyword>
<dbReference type="InterPro" id="IPR020422">
    <property type="entry name" value="TYR_PHOSPHATASE_DUAL_dom"/>
</dbReference>
<dbReference type="InterPro" id="IPR000340">
    <property type="entry name" value="Dual-sp_phosphatase_cat-dom"/>
</dbReference>
<evidence type="ECO:0000256" key="4">
    <source>
        <dbReference type="ARBA" id="ARBA00022912"/>
    </source>
</evidence>
<feature type="compositionally biased region" description="Gly residues" evidence="6">
    <location>
        <begin position="117"/>
        <end position="126"/>
    </location>
</feature>
<dbReference type="PANTHER" id="PTHR45864">
    <property type="entry name" value="SLINGSHOT PROTEIN PHOSPHATASE HOMOLOG"/>
    <property type="match status" value="1"/>
</dbReference>
<keyword evidence="3" id="KW-0378">Hydrolase</keyword>
<dbReference type="EC" id="3.1.3.16" evidence="2"/>
<dbReference type="EMBL" id="JACASE010000005">
    <property type="protein sequence ID" value="KAF6467982.1"/>
    <property type="molecule type" value="Genomic_DNA"/>
</dbReference>
<dbReference type="InterPro" id="IPR000387">
    <property type="entry name" value="Tyr_Pase_dom"/>
</dbReference>
<evidence type="ECO:0000256" key="3">
    <source>
        <dbReference type="ARBA" id="ARBA00022801"/>
    </source>
</evidence>
<evidence type="ECO:0000256" key="1">
    <source>
        <dbReference type="ARBA" id="ARBA00009580"/>
    </source>
</evidence>
<dbReference type="Pfam" id="PF00782">
    <property type="entry name" value="DSPc"/>
    <property type="match status" value="1"/>
</dbReference>
<dbReference type="Proteomes" id="UP000593571">
    <property type="component" value="Unassembled WGS sequence"/>
</dbReference>
<dbReference type="SMART" id="SM00195">
    <property type="entry name" value="DSPc"/>
    <property type="match status" value="1"/>
</dbReference>
<dbReference type="InterPro" id="IPR029021">
    <property type="entry name" value="Prot-tyrosine_phosphatase-like"/>
</dbReference>
<evidence type="ECO:0000313" key="10">
    <source>
        <dbReference type="Proteomes" id="UP000593571"/>
    </source>
</evidence>
<dbReference type="InterPro" id="IPR016130">
    <property type="entry name" value="Tyr_Pase_AS"/>
</dbReference>
<organism evidence="9 10">
    <name type="scientific">Rousettus aegyptiacus</name>
    <name type="common">Egyptian fruit bat</name>
    <name type="synonym">Pteropus aegyptiacus</name>
    <dbReference type="NCBI Taxonomy" id="9407"/>
    <lineage>
        <taxon>Eukaryota</taxon>
        <taxon>Metazoa</taxon>
        <taxon>Chordata</taxon>
        <taxon>Craniata</taxon>
        <taxon>Vertebrata</taxon>
        <taxon>Euteleostomi</taxon>
        <taxon>Mammalia</taxon>
        <taxon>Eutheria</taxon>
        <taxon>Laurasiatheria</taxon>
        <taxon>Chiroptera</taxon>
        <taxon>Yinpterochiroptera</taxon>
        <taxon>Pteropodoidea</taxon>
        <taxon>Pteropodidae</taxon>
        <taxon>Rousettinae</taxon>
        <taxon>Rousettus</taxon>
    </lineage>
</organism>
<dbReference type="PROSITE" id="PS50056">
    <property type="entry name" value="TYR_PHOSPHATASE_2"/>
    <property type="match status" value="1"/>
</dbReference>
<dbReference type="GO" id="GO:0030837">
    <property type="term" value="P:negative regulation of actin filament polymerization"/>
    <property type="evidence" value="ECO:0007669"/>
    <property type="project" value="InterPro"/>
</dbReference>
<comment type="catalytic activity">
    <reaction evidence="5">
        <text>O-phospho-L-threonyl-[protein] + H2O = L-threonyl-[protein] + phosphate</text>
        <dbReference type="Rhea" id="RHEA:47004"/>
        <dbReference type="Rhea" id="RHEA-COMP:11060"/>
        <dbReference type="Rhea" id="RHEA-COMP:11605"/>
        <dbReference type="ChEBI" id="CHEBI:15377"/>
        <dbReference type="ChEBI" id="CHEBI:30013"/>
        <dbReference type="ChEBI" id="CHEBI:43474"/>
        <dbReference type="ChEBI" id="CHEBI:61977"/>
        <dbReference type="EC" id="3.1.3.16"/>
    </reaction>
</comment>
<gene>
    <name evidence="9" type="ORF">HJG63_018512</name>
</gene>
<accession>A0A7J8H8B5</accession>
<evidence type="ECO:0000256" key="6">
    <source>
        <dbReference type="SAM" id="MobiDB-lite"/>
    </source>
</evidence>
<evidence type="ECO:0000256" key="2">
    <source>
        <dbReference type="ARBA" id="ARBA00013081"/>
    </source>
</evidence>
<evidence type="ECO:0000313" key="9">
    <source>
        <dbReference type="EMBL" id="KAF6467982.1"/>
    </source>
</evidence>
<dbReference type="Gene3D" id="3.90.190.10">
    <property type="entry name" value="Protein tyrosine phosphatase superfamily"/>
    <property type="match status" value="1"/>
</dbReference>
<feature type="domain" description="Tyrosine specific protein phosphatases" evidence="8">
    <location>
        <begin position="33"/>
        <end position="88"/>
    </location>
</feature>